<keyword evidence="2" id="KW-1185">Reference proteome</keyword>
<dbReference type="EMBL" id="JBBKZV010000092">
    <property type="protein sequence ID" value="MEJ8827533.1"/>
    <property type="molecule type" value="Genomic_DNA"/>
</dbReference>
<organism evidence="1 2">
    <name type="scientific">Variovorax humicola</name>
    <dbReference type="NCBI Taxonomy" id="1769758"/>
    <lineage>
        <taxon>Bacteria</taxon>
        <taxon>Pseudomonadati</taxon>
        <taxon>Pseudomonadota</taxon>
        <taxon>Betaproteobacteria</taxon>
        <taxon>Burkholderiales</taxon>
        <taxon>Comamonadaceae</taxon>
        <taxon>Variovorax</taxon>
    </lineage>
</organism>
<dbReference type="Proteomes" id="UP001363010">
    <property type="component" value="Unassembled WGS sequence"/>
</dbReference>
<comment type="caution">
    <text evidence="1">The sequence shown here is derived from an EMBL/GenBank/DDBJ whole genome shotgun (WGS) entry which is preliminary data.</text>
</comment>
<accession>A0ABU8WC85</accession>
<reference evidence="1 2" key="1">
    <citation type="submission" date="2024-03" db="EMBL/GenBank/DDBJ databases">
        <title>Novel species of the genus Variovorax.</title>
        <authorList>
            <person name="Liu Q."/>
            <person name="Xin Y.-H."/>
        </authorList>
    </citation>
    <scope>NUCLEOTIDE SEQUENCE [LARGE SCALE GENOMIC DNA]</scope>
    <source>
        <strain evidence="1 2">KACC 18501</strain>
    </source>
</reference>
<evidence type="ECO:0000313" key="2">
    <source>
        <dbReference type="Proteomes" id="UP001363010"/>
    </source>
</evidence>
<evidence type="ECO:0000313" key="1">
    <source>
        <dbReference type="EMBL" id="MEJ8827533.1"/>
    </source>
</evidence>
<dbReference type="RefSeq" id="WP_340368546.1">
    <property type="nucleotide sequence ID" value="NZ_JBBKZV010000092.1"/>
</dbReference>
<proteinExistence type="predicted"/>
<protein>
    <submittedName>
        <fullName evidence="1">Uncharacterized protein</fullName>
    </submittedName>
</protein>
<gene>
    <name evidence="1" type="ORF">WKW80_37110</name>
</gene>
<sequence length="153" mass="17108">MVNPRGSVDGASIVTPHDAQRLRQACPDLDNWPNSWSYDQPDLAVGQRIIEVLIPFLLDLLNQGLARQTVRRHRDNLWALGGELVRRRYEDDDLARMDVSDALEQLMQGDGGPFMGSRISEAEQDSLDATCRKLRRFLSASSGPVGLPKSTHK</sequence>
<name>A0ABU8WC85_9BURK</name>